<reference evidence="8" key="1">
    <citation type="journal article" date="2021" name="PeerJ">
        <title>Extensive microbial diversity within the chicken gut microbiome revealed by metagenomics and culture.</title>
        <authorList>
            <person name="Gilroy R."/>
            <person name="Ravi A."/>
            <person name="Getino M."/>
            <person name="Pursley I."/>
            <person name="Horton D.L."/>
            <person name="Alikhan N.F."/>
            <person name="Baker D."/>
            <person name="Gharbi K."/>
            <person name="Hall N."/>
            <person name="Watson M."/>
            <person name="Adriaenssens E.M."/>
            <person name="Foster-Nyarko E."/>
            <person name="Jarju S."/>
            <person name="Secka A."/>
            <person name="Antonio M."/>
            <person name="Oren A."/>
            <person name="Chaudhuri R.R."/>
            <person name="La Ragione R."/>
            <person name="Hildebrand F."/>
            <person name="Pallen M.J."/>
        </authorList>
    </citation>
    <scope>NUCLEOTIDE SEQUENCE</scope>
    <source>
        <strain evidence="8">ChiSjej1B19-8411</strain>
    </source>
</reference>
<dbReference type="PANTHER" id="PTHR30619:SF7">
    <property type="entry name" value="BETA-LACTAMASE DOMAIN PROTEIN"/>
    <property type="match status" value="1"/>
</dbReference>
<feature type="domain" description="ComEC/Rec2-related protein" evidence="6">
    <location>
        <begin position="175"/>
        <end position="206"/>
    </location>
</feature>
<evidence type="ECO:0000313" key="9">
    <source>
        <dbReference type="Proteomes" id="UP000886817"/>
    </source>
</evidence>
<dbReference type="AlphaFoldDB" id="A0A9D1WJM2"/>
<comment type="subcellular location">
    <subcellularLocation>
        <location evidence="1">Cell membrane</location>
        <topology evidence="1">Multi-pass membrane protein</topology>
    </subcellularLocation>
</comment>
<evidence type="ECO:0000256" key="1">
    <source>
        <dbReference type="ARBA" id="ARBA00004651"/>
    </source>
</evidence>
<dbReference type="GO" id="GO:0005886">
    <property type="term" value="C:plasma membrane"/>
    <property type="evidence" value="ECO:0007669"/>
    <property type="project" value="UniProtKB-SubCell"/>
</dbReference>
<accession>A0A9D1WJM2</accession>
<keyword evidence="5" id="KW-0472">Membrane</keyword>
<organism evidence="8 9">
    <name type="scientific">Candidatus Blautia gallistercoris</name>
    <dbReference type="NCBI Taxonomy" id="2838490"/>
    <lineage>
        <taxon>Bacteria</taxon>
        <taxon>Bacillati</taxon>
        <taxon>Bacillota</taxon>
        <taxon>Clostridia</taxon>
        <taxon>Lachnospirales</taxon>
        <taxon>Lachnospiraceae</taxon>
        <taxon>Blautia</taxon>
    </lineage>
</organism>
<dbReference type="EMBL" id="DXEX01000243">
    <property type="protein sequence ID" value="HIX60300.1"/>
    <property type="molecule type" value="Genomic_DNA"/>
</dbReference>
<gene>
    <name evidence="8" type="ORF">IAA45_11390</name>
</gene>
<comment type="caution">
    <text evidence="8">The sequence shown here is derived from an EMBL/GenBank/DDBJ whole genome shotgun (WGS) entry which is preliminary data.</text>
</comment>
<keyword evidence="2" id="KW-1003">Cell membrane</keyword>
<reference evidence="8" key="2">
    <citation type="submission" date="2021-04" db="EMBL/GenBank/DDBJ databases">
        <authorList>
            <person name="Gilroy R."/>
        </authorList>
    </citation>
    <scope>NUCLEOTIDE SEQUENCE</scope>
    <source>
        <strain evidence="8">ChiSjej1B19-8411</strain>
    </source>
</reference>
<keyword evidence="3" id="KW-0812">Transmembrane</keyword>
<dbReference type="Proteomes" id="UP000886817">
    <property type="component" value="Unassembled WGS sequence"/>
</dbReference>
<evidence type="ECO:0000256" key="4">
    <source>
        <dbReference type="ARBA" id="ARBA00022989"/>
    </source>
</evidence>
<proteinExistence type="predicted"/>
<dbReference type="InterPro" id="IPR025405">
    <property type="entry name" value="DUF4131"/>
</dbReference>
<name>A0A9D1WJM2_9FIRM</name>
<sequence length="215" mass="24299">MGRRPMCLVCLLLITGILLWQKAEGVWNSPLPPQMEAEVEAAEKVTVCGTLLRQVQGENSHSLYLKHTYLTFQSKIYPIQTIRIFFSETCSVQAGSVLKIEGSLYTVQKERNPGAFDSRIYYAAQDIWYLMNGERILEVRPGKNPLPVWLEQLYGRLCNVMDEISQGDGGILKAMLLGEKSDVEEQTKDYYQMAGMLHLLAVSGVQTLSLAYMRL</sequence>
<protein>
    <submittedName>
        <fullName evidence="8">ComEC/Rec2 family competence protein</fullName>
    </submittedName>
</protein>
<evidence type="ECO:0000259" key="7">
    <source>
        <dbReference type="Pfam" id="PF13567"/>
    </source>
</evidence>
<dbReference type="Pfam" id="PF13567">
    <property type="entry name" value="DUF4131"/>
    <property type="match status" value="1"/>
</dbReference>
<evidence type="ECO:0000259" key="6">
    <source>
        <dbReference type="Pfam" id="PF03772"/>
    </source>
</evidence>
<dbReference type="Pfam" id="PF03772">
    <property type="entry name" value="Competence"/>
    <property type="match status" value="1"/>
</dbReference>
<keyword evidence="4" id="KW-1133">Transmembrane helix</keyword>
<evidence type="ECO:0000313" key="8">
    <source>
        <dbReference type="EMBL" id="HIX60300.1"/>
    </source>
</evidence>
<evidence type="ECO:0000256" key="2">
    <source>
        <dbReference type="ARBA" id="ARBA00022475"/>
    </source>
</evidence>
<feature type="domain" description="DUF4131" evidence="7">
    <location>
        <begin position="6"/>
        <end position="134"/>
    </location>
</feature>
<dbReference type="InterPro" id="IPR004477">
    <property type="entry name" value="ComEC_N"/>
</dbReference>
<dbReference type="PANTHER" id="PTHR30619">
    <property type="entry name" value="DNA INTERNALIZATION/COMPETENCE PROTEIN COMEC/REC2"/>
    <property type="match status" value="1"/>
</dbReference>
<evidence type="ECO:0000256" key="3">
    <source>
        <dbReference type="ARBA" id="ARBA00022692"/>
    </source>
</evidence>
<evidence type="ECO:0000256" key="5">
    <source>
        <dbReference type="ARBA" id="ARBA00023136"/>
    </source>
</evidence>
<dbReference type="InterPro" id="IPR052159">
    <property type="entry name" value="Competence_DNA_uptake"/>
</dbReference>